<dbReference type="GO" id="GO:0006508">
    <property type="term" value="P:proteolysis"/>
    <property type="evidence" value="ECO:0007669"/>
    <property type="project" value="InterPro"/>
</dbReference>
<evidence type="ECO:0000256" key="2">
    <source>
        <dbReference type="ARBA" id="ARBA00024195"/>
    </source>
</evidence>
<dbReference type="InterPro" id="IPR043504">
    <property type="entry name" value="Peptidase_S1_PA_chymotrypsin"/>
</dbReference>
<dbReference type="PANTHER" id="PTHR24258">
    <property type="entry name" value="SERINE PROTEASE-RELATED"/>
    <property type="match status" value="1"/>
</dbReference>
<name>A0AAV8YZV0_9CUCU</name>
<dbReference type="CDD" id="cd00190">
    <property type="entry name" value="Tryp_SPc"/>
    <property type="match status" value="1"/>
</dbReference>
<dbReference type="InterPro" id="IPR033116">
    <property type="entry name" value="TRYPSIN_SER"/>
</dbReference>
<reference evidence="4" key="1">
    <citation type="journal article" date="2023" name="Insect Mol. Biol.">
        <title>Genome sequencing provides insights into the evolution of gene families encoding plant cell wall-degrading enzymes in longhorned beetles.</title>
        <authorList>
            <person name="Shin N.R."/>
            <person name="Okamura Y."/>
            <person name="Kirsch R."/>
            <person name="Pauchet Y."/>
        </authorList>
    </citation>
    <scope>NUCLEOTIDE SEQUENCE</scope>
    <source>
        <strain evidence="4">AMC_N1</strain>
    </source>
</reference>
<comment type="caution">
    <text evidence="4">The sequence shown here is derived from an EMBL/GenBank/DDBJ whole genome shotgun (WGS) entry which is preliminary data.</text>
</comment>
<dbReference type="GO" id="GO:0004252">
    <property type="term" value="F:serine-type endopeptidase activity"/>
    <property type="evidence" value="ECO:0007669"/>
    <property type="project" value="InterPro"/>
</dbReference>
<protein>
    <recommendedName>
        <fullName evidence="3">Peptidase S1 domain-containing protein</fullName>
    </recommendedName>
</protein>
<evidence type="ECO:0000313" key="4">
    <source>
        <dbReference type="EMBL" id="KAJ8957177.1"/>
    </source>
</evidence>
<sequence>MREVEIPVLDNCKNQEDQLGDEICAGLSQGGKDACQGDSGGPFMCRNPNNPSQWYLAGIVSHGEGCARPNEPGVYTKVSKFVGWIAENLNKAGDCS</sequence>
<organism evidence="4 5">
    <name type="scientific">Aromia moschata</name>
    <dbReference type="NCBI Taxonomy" id="1265417"/>
    <lineage>
        <taxon>Eukaryota</taxon>
        <taxon>Metazoa</taxon>
        <taxon>Ecdysozoa</taxon>
        <taxon>Arthropoda</taxon>
        <taxon>Hexapoda</taxon>
        <taxon>Insecta</taxon>
        <taxon>Pterygota</taxon>
        <taxon>Neoptera</taxon>
        <taxon>Endopterygota</taxon>
        <taxon>Coleoptera</taxon>
        <taxon>Polyphaga</taxon>
        <taxon>Cucujiformia</taxon>
        <taxon>Chrysomeloidea</taxon>
        <taxon>Cerambycidae</taxon>
        <taxon>Cerambycinae</taxon>
        <taxon>Callichromatini</taxon>
        <taxon>Aromia</taxon>
    </lineage>
</organism>
<gene>
    <name evidence="4" type="ORF">NQ318_007738</name>
</gene>
<feature type="domain" description="Peptidase S1" evidence="3">
    <location>
        <begin position="1"/>
        <end position="90"/>
    </location>
</feature>
<dbReference type="EMBL" id="JAPWTK010000024">
    <property type="protein sequence ID" value="KAJ8957177.1"/>
    <property type="molecule type" value="Genomic_DNA"/>
</dbReference>
<dbReference type="PROSITE" id="PS00135">
    <property type="entry name" value="TRYPSIN_SER"/>
    <property type="match status" value="1"/>
</dbReference>
<keyword evidence="5" id="KW-1185">Reference proteome</keyword>
<dbReference type="PROSITE" id="PS50240">
    <property type="entry name" value="TRYPSIN_DOM"/>
    <property type="match status" value="1"/>
</dbReference>
<dbReference type="FunFam" id="2.40.10.10:FF:000002">
    <property type="entry name" value="Transmembrane protease serine"/>
    <property type="match status" value="1"/>
</dbReference>
<dbReference type="PANTHER" id="PTHR24258:SF140">
    <property type="entry name" value="BCDNA.GH08420-RELATED"/>
    <property type="match status" value="1"/>
</dbReference>
<dbReference type="Pfam" id="PF00089">
    <property type="entry name" value="Trypsin"/>
    <property type="match status" value="1"/>
</dbReference>
<evidence type="ECO:0000256" key="1">
    <source>
        <dbReference type="ARBA" id="ARBA00023157"/>
    </source>
</evidence>
<dbReference type="SUPFAM" id="SSF50494">
    <property type="entry name" value="Trypsin-like serine proteases"/>
    <property type="match status" value="1"/>
</dbReference>
<dbReference type="InterPro" id="IPR009003">
    <property type="entry name" value="Peptidase_S1_PA"/>
</dbReference>
<dbReference type="Proteomes" id="UP001162162">
    <property type="component" value="Unassembled WGS sequence"/>
</dbReference>
<comment type="similarity">
    <text evidence="2">Belongs to the peptidase S1 family. CLIP subfamily.</text>
</comment>
<dbReference type="AlphaFoldDB" id="A0AAV8YZV0"/>
<evidence type="ECO:0000313" key="5">
    <source>
        <dbReference type="Proteomes" id="UP001162162"/>
    </source>
</evidence>
<accession>A0AAV8YZV0</accession>
<proteinExistence type="inferred from homology"/>
<keyword evidence="1" id="KW-1015">Disulfide bond</keyword>
<dbReference type="InterPro" id="IPR001254">
    <property type="entry name" value="Trypsin_dom"/>
</dbReference>
<dbReference type="Gene3D" id="2.40.10.10">
    <property type="entry name" value="Trypsin-like serine proteases"/>
    <property type="match status" value="1"/>
</dbReference>
<evidence type="ECO:0000259" key="3">
    <source>
        <dbReference type="PROSITE" id="PS50240"/>
    </source>
</evidence>